<dbReference type="PROSITE" id="PS51257">
    <property type="entry name" value="PROKAR_LIPOPROTEIN"/>
    <property type="match status" value="1"/>
</dbReference>
<evidence type="ECO:0000256" key="1">
    <source>
        <dbReference type="SAM" id="SignalP"/>
    </source>
</evidence>
<feature type="signal peptide" evidence="1">
    <location>
        <begin position="1"/>
        <end position="23"/>
    </location>
</feature>
<proteinExistence type="predicted"/>
<dbReference type="Gene3D" id="2.20.130.30">
    <property type="entry name" value="Protein of unknown function DUF2782"/>
    <property type="match status" value="1"/>
</dbReference>
<dbReference type="OrthoDB" id="5296182at2"/>
<name>A0A840FX24_RHOTE</name>
<evidence type="ECO:0000313" key="3">
    <source>
        <dbReference type="Proteomes" id="UP000587070"/>
    </source>
</evidence>
<organism evidence="2 3">
    <name type="scientific">Rhodocyclus tenuis</name>
    <name type="common">Rhodospirillum tenue</name>
    <dbReference type="NCBI Taxonomy" id="1066"/>
    <lineage>
        <taxon>Bacteria</taxon>
        <taxon>Pseudomonadati</taxon>
        <taxon>Pseudomonadota</taxon>
        <taxon>Betaproteobacteria</taxon>
        <taxon>Rhodocyclales</taxon>
        <taxon>Rhodocyclaceae</taxon>
        <taxon>Rhodocyclus</taxon>
    </lineage>
</organism>
<protein>
    <recommendedName>
        <fullName evidence="4">DUF2782 domain-containing protein</fullName>
    </recommendedName>
</protein>
<reference evidence="2 3" key="1">
    <citation type="submission" date="2020-08" db="EMBL/GenBank/DDBJ databases">
        <title>Genome sequencing of Purple Non-Sulfur Bacteria from various extreme environments.</title>
        <authorList>
            <person name="Mayer M."/>
        </authorList>
    </citation>
    <scope>NUCLEOTIDE SEQUENCE [LARGE SCALE GENOMIC DNA]</scope>
    <source>
        <strain evidence="2 3">2761</strain>
    </source>
</reference>
<dbReference type="EMBL" id="JACIGE010000002">
    <property type="protein sequence ID" value="MBB4246637.1"/>
    <property type="molecule type" value="Genomic_DNA"/>
</dbReference>
<dbReference type="AlphaFoldDB" id="A0A840FX24"/>
<dbReference type="Proteomes" id="UP000587070">
    <property type="component" value="Unassembled WGS sequence"/>
</dbReference>
<dbReference type="InterPro" id="IPR021357">
    <property type="entry name" value="DUF2782"/>
</dbReference>
<keyword evidence="3" id="KW-1185">Reference proteome</keyword>
<evidence type="ECO:0008006" key="4">
    <source>
        <dbReference type="Google" id="ProtNLM"/>
    </source>
</evidence>
<dbReference type="RefSeq" id="WP_153114689.1">
    <property type="nucleotide sequence ID" value="NZ_JACIGE010000002.1"/>
</dbReference>
<keyword evidence="1" id="KW-0732">Signal</keyword>
<gene>
    <name evidence="2" type="ORF">GGD90_000994</name>
</gene>
<feature type="chain" id="PRO_5032662471" description="DUF2782 domain-containing protein" evidence="1">
    <location>
        <begin position="24"/>
        <end position="117"/>
    </location>
</feature>
<sequence>MRRSLPPSFSLLLLLACAGSAFAQQSGDLQPLPAVPPPPPEMVPFDAALEPQVTIKKREADTVEEFRANGKLYMIKVTPANGLPPYYLIDNRGDGSFTRTDSLDHGIQVPQWIIGTF</sequence>
<comment type="caution">
    <text evidence="2">The sequence shown here is derived from an EMBL/GenBank/DDBJ whole genome shotgun (WGS) entry which is preliminary data.</text>
</comment>
<evidence type="ECO:0000313" key="2">
    <source>
        <dbReference type="EMBL" id="MBB4246637.1"/>
    </source>
</evidence>
<accession>A0A840FX24</accession>
<dbReference type="Pfam" id="PF11191">
    <property type="entry name" value="DUF2782"/>
    <property type="match status" value="1"/>
</dbReference>